<accession>A0A6M3IVD6</accession>
<proteinExistence type="predicted"/>
<gene>
    <name evidence="2" type="ORF">MM415A00651_0011</name>
    <name evidence="1" type="ORF">MM415B00931_0024</name>
</gene>
<evidence type="ECO:0000313" key="2">
    <source>
        <dbReference type="EMBL" id="QJA80798.1"/>
    </source>
</evidence>
<reference evidence="1" key="1">
    <citation type="submission" date="2020-03" db="EMBL/GenBank/DDBJ databases">
        <title>The deep terrestrial virosphere.</title>
        <authorList>
            <person name="Holmfeldt K."/>
            <person name="Nilsson E."/>
            <person name="Simone D."/>
            <person name="Lopez-Fernandez M."/>
            <person name="Wu X."/>
            <person name="de Brujin I."/>
            <person name="Lundin D."/>
            <person name="Andersson A."/>
            <person name="Bertilsson S."/>
            <person name="Dopson M."/>
        </authorList>
    </citation>
    <scope>NUCLEOTIDE SEQUENCE</scope>
    <source>
        <strain evidence="2">MM415A00651</strain>
        <strain evidence="1">MM415B00931</strain>
    </source>
</reference>
<organism evidence="1">
    <name type="scientific">viral metagenome</name>
    <dbReference type="NCBI Taxonomy" id="1070528"/>
    <lineage>
        <taxon>unclassified sequences</taxon>
        <taxon>metagenomes</taxon>
        <taxon>organismal metagenomes</taxon>
    </lineage>
</organism>
<protein>
    <submittedName>
        <fullName evidence="1">Uncharacterized protein</fullName>
    </submittedName>
</protein>
<sequence length="122" mass="12536">MKKILFLILVGLIGVLLVSQGVFADSTRTVAHKFVAYSSSTAVTQSKTIYRITGVATASNAVFGIYSCGTLGEAAATNVAIEGGEATSGDALPMYEFPDGLDIPGGSTIVSEIGAVVVIEYI</sequence>
<dbReference type="EMBL" id="MT141443">
    <property type="protein sequence ID" value="QJA61503.1"/>
    <property type="molecule type" value="Genomic_DNA"/>
</dbReference>
<name>A0A6M3IVD6_9ZZZZ</name>
<dbReference type="AlphaFoldDB" id="A0A6M3IVD6"/>
<dbReference type="EMBL" id="MT142436">
    <property type="protein sequence ID" value="QJA80798.1"/>
    <property type="molecule type" value="Genomic_DNA"/>
</dbReference>
<evidence type="ECO:0000313" key="1">
    <source>
        <dbReference type="EMBL" id="QJA61503.1"/>
    </source>
</evidence>